<dbReference type="SUPFAM" id="SSF55729">
    <property type="entry name" value="Acyl-CoA N-acyltransferases (Nat)"/>
    <property type="match status" value="1"/>
</dbReference>
<proteinExistence type="predicted"/>
<dbReference type="EC" id="2.3.-.-" evidence="2"/>
<dbReference type="Proteomes" id="UP001595989">
    <property type="component" value="Unassembled WGS sequence"/>
</dbReference>
<protein>
    <submittedName>
        <fullName evidence="2">GNAT family N-acetyltransferase</fullName>
        <ecNumber evidence="2">2.3.-.-</ecNumber>
    </submittedName>
</protein>
<dbReference type="PIRSF" id="PIRSF037663">
    <property type="entry name" value="Acetyltransf_GNAT_prd"/>
    <property type="match status" value="1"/>
</dbReference>
<organism evidence="2 3">
    <name type="scientific">Virgibacillus kekensis</name>
    <dbReference type="NCBI Taxonomy" id="202261"/>
    <lineage>
        <taxon>Bacteria</taxon>
        <taxon>Bacillati</taxon>
        <taxon>Bacillota</taxon>
        <taxon>Bacilli</taxon>
        <taxon>Bacillales</taxon>
        <taxon>Bacillaceae</taxon>
        <taxon>Virgibacillus</taxon>
    </lineage>
</organism>
<dbReference type="InterPro" id="IPR016181">
    <property type="entry name" value="Acyl_CoA_acyltransferase"/>
</dbReference>
<dbReference type="GO" id="GO:0016746">
    <property type="term" value="F:acyltransferase activity"/>
    <property type="evidence" value="ECO:0007669"/>
    <property type="project" value="UniProtKB-KW"/>
</dbReference>
<dbReference type="CDD" id="cd04301">
    <property type="entry name" value="NAT_SF"/>
    <property type="match status" value="1"/>
</dbReference>
<evidence type="ECO:0000259" key="1">
    <source>
        <dbReference type="PROSITE" id="PS51186"/>
    </source>
</evidence>
<sequence>MIVREVKEADAAALAELTNAVESSSAYMLWEPGERDMDSTRMKKRITAMKNEKNSSIFLAEDNQRLAGYLMAIGGNANRNKHAAYLVIGVLEEYRGQGVGTALFQKLEQWAQTKNIHRLELTTVAQNNGGVALYQKMGFEIEGTKRDSLMINGEYLDEYYMSKLL</sequence>
<comment type="caution">
    <text evidence="2">The sequence shown here is derived from an EMBL/GenBank/DDBJ whole genome shotgun (WGS) entry which is preliminary data.</text>
</comment>
<dbReference type="InterPro" id="IPR017255">
    <property type="entry name" value="AcTrfase_GNAT_prd"/>
</dbReference>
<dbReference type="PANTHER" id="PTHR43072:SF60">
    <property type="entry name" value="L-2,4-DIAMINOBUTYRIC ACID ACETYLTRANSFERASE"/>
    <property type="match status" value="1"/>
</dbReference>
<keyword evidence="2" id="KW-0012">Acyltransferase</keyword>
<accession>A0ABV9DN13</accession>
<dbReference type="PROSITE" id="PS51186">
    <property type="entry name" value="GNAT"/>
    <property type="match status" value="1"/>
</dbReference>
<evidence type="ECO:0000313" key="2">
    <source>
        <dbReference type="EMBL" id="MFC4559797.1"/>
    </source>
</evidence>
<keyword evidence="2" id="KW-0808">Transferase</keyword>
<dbReference type="PANTHER" id="PTHR43072">
    <property type="entry name" value="N-ACETYLTRANSFERASE"/>
    <property type="match status" value="1"/>
</dbReference>
<dbReference type="Gene3D" id="3.40.630.30">
    <property type="match status" value="1"/>
</dbReference>
<evidence type="ECO:0000313" key="3">
    <source>
        <dbReference type="Proteomes" id="UP001595989"/>
    </source>
</evidence>
<keyword evidence="3" id="KW-1185">Reference proteome</keyword>
<dbReference type="Pfam" id="PF00583">
    <property type="entry name" value="Acetyltransf_1"/>
    <property type="match status" value="1"/>
</dbReference>
<name>A0ABV9DN13_9BACI</name>
<dbReference type="InterPro" id="IPR000182">
    <property type="entry name" value="GNAT_dom"/>
</dbReference>
<dbReference type="EMBL" id="JBHSFU010000011">
    <property type="protein sequence ID" value="MFC4559797.1"/>
    <property type="molecule type" value="Genomic_DNA"/>
</dbReference>
<gene>
    <name evidence="2" type="ORF">ACFO3D_16555</name>
</gene>
<reference evidence="3" key="1">
    <citation type="journal article" date="2019" name="Int. J. Syst. Evol. Microbiol.">
        <title>The Global Catalogue of Microorganisms (GCM) 10K type strain sequencing project: providing services to taxonomists for standard genome sequencing and annotation.</title>
        <authorList>
            <consortium name="The Broad Institute Genomics Platform"/>
            <consortium name="The Broad Institute Genome Sequencing Center for Infectious Disease"/>
            <person name="Wu L."/>
            <person name="Ma J."/>
        </authorList>
    </citation>
    <scope>NUCLEOTIDE SEQUENCE [LARGE SCALE GENOMIC DNA]</scope>
    <source>
        <strain evidence="3">CGMCC 4.7426</strain>
    </source>
</reference>
<dbReference type="RefSeq" id="WP_390298671.1">
    <property type="nucleotide sequence ID" value="NZ_JBHSFU010000011.1"/>
</dbReference>
<feature type="domain" description="N-acetyltransferase" evidence="1">
    <location>
        <begin position="1"/>
        <end position="165"/>
    </location>
</feature>